<comment type="caution">
    <text evidence="1">The sequence shown here is derived from an EMBL/GenBank/DDBJ whole genome shotgun (WGS) entry which is preliminary data.</text>
</comment>
<accession>A0ACC3ZG22</accession>
<gene>
    <name evidence="1" type="ORF">CTRU02_200925</name>
</gene>
<proteinExistence type="predicted"/>
<sequence length="371" mass="39260">MKSLALLKLVLLLPQLALADICNNNCGRQVAGTARQSPPFASRSSLCSAFVTANGVEAPQPEPSVNARGLRWNAFFRRQDAPEPVITGTKPAYASSCPDATAYWSACQCIDGITATTAAPSSQTTTEILSTITPEPSPTTTETSSTSSSTTDTLPVCTQGLEFAIYSIDPDSTLCTEALISTQSRTLNLQQLLEGRIPDGTGLTSGSSSISFSLSGEQASSPIEYNGVQGPAGSTSVCNIIAHRGYIEFTAPGEYSLLSNVPDDVILAWVGPVANSGEFRAGNSDVWGRCCDFEDSLIYNFTIPPFVGPSFHVAYRIFYGNAVGPGNFAIKVVHNADSPEEETEPSLVASCVGEELGAPEWLPWQDEVVLP</sequence>
<reference evidence="1 2" key="1">
    <citation type="journal article" date="2020" name="Phytopathology">
        <title>Genome Sequence Resources of Colletotrichum truncatum, C. plurivorum, C. musicola, and C. sojae: Four Species Pathogenic to Soybean (Glycine max).</title>
        <authorList>
            <person name="Rogerio F."/>
            <person name="Boufleur T.R."/>
            <person name="Ciampi-Guillardi M."/>
            <person name="Sukno S.A."/>
            <person name="Thon M.R."/>
            <person name="Massola Junior N.S."/>
            <person name="Baroncelli R."/>
        </authorList>
    </citation>
    <scope>NUCLEOTIDE SEQUENCE [LARGE SCALE GENOMIC DNA]</scope>
    <source>
        <strain evidence="1 2">CMES1059</strain>
    </source>
</reference>
<dbReference type="Proteomes" id="UP000805649">
    <property type="component" value="Unassembled WGS sequence"/>
</dbReference>
<keyword evidence="2" id="KW-1185">Reference proteome</keyword>
<evidence type="ECO:0000313" key="1">
    <source>
        <dbReference type="EMBL" id="KAL0943039.1"/>
    </source>
</evidence>
<organism evidence="1 2">
    <name type="scientific">Colletotrichum truncatum</name>
    <name type="common">Anthracnose fungus</name>
    <name type="synonym">Colletotrichum capsici</name>
    <dbReference type="NCBI Taxonomy" id="5467"/>
    <lineage>
        <taxon>Eukaryota</taxon>
        <taxon>Fungi</taxon>
        <taxon>Dikarya</taxon>
        <taxon>Ascomycota</taxon>
        <taxon>Pezizomycotina</taxon>
        <taxon>Sordariomycetes</taxon>
        <taxon>Hypocreomycetidae</taxon>
        <taxon>Glomerellales</taxon>
        <taxon>Glomerellaceae</taxon>
        <taxon>Colletotrichum</taxon>
        <taxon>Colletotrichum truncatum species complex</taxon>
    </lineage>
</organism>
<protein>
    <submittedName>
        <fullName evidence="1">Uncharacterized protein</fullName>
    </submittedName>
</protein>
<name>A0ACC3ZG22_COLTU</name>
<evidence type="ECO:0000313" key="2">
    <source>
        <dbReference type="Proteomes" id="UP000805649"/>
    </source>
</evidence>
<dbReference type="EMBL" id="VUJX02000001">
    <property type="protein sequence ID" value="KAL0943039.1"/>
    <property type="molecule type" value="Genomic_DNA"/>
</dbReference>